<dbReference type="GO" id="GO:0003919">
    <property type="term" value="F:FMN adenylyltransferase activity"/>
    <property type="evidence" value="ECO:0007669"/>
    <property type="project" value="UniProtKB-UniRule"/>
</dbReference>
<name>A0A163B0N3_9FLAO</name>
<evidence type="ECO:0000256" key="4">
    <source>
        <dbReference type="ARBA" id="ARBA00022630"/>
    </source>
</evidence>
<comment type="function">
    <text evidence="1">Catalyzes the phosphorylation of riboflavin to FMN followed by the adenylation of FMN to FAD.</text>
</comment>
<dbReference type="FunFam" id="3.40.50.620:FF:000021">
    <property type="entry name" value="Riboflavin biosynthesis protein"/>
    <property type="match status" value="1"/>
</dbReference>
<dbReference type="UniPathway" id="UPA00277">
    <property type="reaction ID" value="UER00407"/>
</dbReference>
<dbReference type="SUPFAM" id="SSF52374">
    <property type="entry name" value="Nucleotidylyl transferase"/>
    <property type="match status" value="1"/>
</dbReference>
<dbReference type="PANTHER" id="PTHR22749:SF6">
    <property type="entry name" value="RIBOFLAVIN KINASE"/>
    <property type="match status" value="1"/>
</dbReference>
<dbReference type="NCBIfam" id="TIGR00125">
    <property type="entry name" value="cyt_tran_rel"/>
    <property type="match status" value="1"/>
</dbReference>
<evidence type="ECO:0000256" key="15">
    <source>
        <dbReference type="PIRNR" id="PIRNR004491"/>
    </source>
</evidence>
<reference evidence="17 18" key="1">
    <citation type="submission" date="2016-01" db="EMBL/GenBank/DDBJ databases">
        <title>The draft genome sequence of Aquimarina sp. RZW4-3-2.</title>
        <authorList>
            <person name="Wang Y."/>
        </authorList>
    </citation>
    <scope>NUCLEOTIDE SEQUENCE [LARGE SCALE GENOMIC DNA]</scope>
    <source>
        <strain evidence="17 18">RZW4-3-2</strain>
    </source>
</reference>
<dbReference type="EC" id="2.7.1.26" evidence="15"/>
<dbReference type="CDD" id="cd02064">
    <property type="entry name" value="FAD_synthetase_N"/>
    <property type="match status" value="1"/>
</dbReference>
<keyword evidence="7 15" id="KW-0548">Nucleotidyltransferase</keyword>
<evidence type="ECO:0000313" key="17">
    <source>
        <dbReference type="EMBL" id="KZS40955.1"/>
    </source>
</evidence>
<keyword evidence="8 15" id="KW-0547">Nucleotide-binding</keyword>
<evidence type="ECO:0000256" key="12">
    <source>
        <dbReference type="ARBA" id="ARBA00023268"/>
    </source>
</evidence>
<dbReference type="EMBL" id="LQRT01000010">
    <property type="protein sequence ID" value="KZS40955.1"/>
    <property type="molecule type" value="Genomic_DNA"/>
</dbReference>
<proteinExistence type="inferred from homology"/>
<dbReference type="GO" id="GO:0005524">
    <property type="term" value="F:ATP binding"/>
    <property type="evidence" value="ECO:0007669"/>
    <property type="project" value="UniProtKB-UniRule"/>
</dbReference>
<organism evidence="17 18">
    <name type="scientific">Aquimarina aggregata</name>
    <dbReference type="NCBI Taxonomy" id="1642818"/>
    <lineage>
        <taxon>Bacteria</taxon>
        <taxon>Pseudomonadati</taxon>
        <taxon>Bacteroidota</taxon>
        <taxon>Flavobacteriia</taxon>
        <taxon>Flavobacteriales</taxon>
        <taxon>Flavobacteriaceae</taxon>
        <taxon>Aquimarina</taxon>
    </lineage>
</organism>
<comment type="similarity">
    <text evidence="15">Belongs to the ribF family.</text>
</comment>
<gene>
    <name evidence="17" type="ORF">AWE51_24455</name>
</gene>
<keyword evidence="11 15" id="KW-0067">ATP-binding</keyword>
<keyword evidence="6 15" id="KW-0808">Transferase</keyword>
<evidence type="ECO:0000256" key="2">
    <source>
        <dbReference type="ARBA" id="ARBA00004726"/>
    </source>
</evidence>
<dbReference type="Gene3D" id="2.40.30.30">
    <property type="entry name" value="Riboflavin kinase-like"/>
    <property type="match status" value="1"/>
</dbReference>
<evidence type="ECO:0000256" key="7">
    <source>
        <dbReference type="ARBA" id="ARBA00022695"/>
    </source>
</evidence>
<dbReference type="Pfam" id="PF06574">
    <property type="entry name" value="FAD_syn"/>
    <property type="match status" value="1"/>
</dbReference>
<dbReference type="AlphaFoldDB" id="A0A163B0N3"/>
<feature type="domain" description="Riboflavin kinase" evidence="16">
    <location>
        <begin position="182"/>
        <end position="307"/>
    </location>
</feature>
<evidence type="ECO:0000256" key="11">
    <source>
        <dbReference type="ARBA" id="ARBA00022840"/>
    </source>
</evidence>
<dbReference type="EC" id="2.7.7.2" evidence="15"/>
<evidence type="ECO:0000256" key="5">
    <source>
        <dbReference type="ARBA" id="ARBA00022643"/>
    </source>
</evidence>
<comment type="catalytic activity">
    <reaction evidence="14 15">
        <text>FMN + ATP + H(+) = FAD + diphosphate</text>
        <dbReference type="Rhea" id="RHEA:17237"/>
        <dbReference type="ChEBI" id="CHEBI:15378"/>
        <dbReference type="ChEBI" id="CHEBI:30616"/>
        <dbReference type="ChEBI" id="CHEBI:33019"/>
        <dbReference type="ChEBI" id="CHEBI:57692"/>
        <dbReference type="ChEBI" id="CHEBI:58210"/>
        <dbReference type="EC" id="2.7.7.2"/>
    </reaction>
</comment>
<dbReference type="NCBIfam" id="NF004160">
    <property type="entry name" value="PRK05627.1-3"/>
    <property type="match status" value="1"/>
</dbReference>
<dbReference type="OrthoDB" id="9803667at2"/>
<dbReference type="SMART" id="SM00904">
    <property type="entry name" value="Flavokinase"/>
    <property type="match status" value="1"/>
</dbReference>
<dbReference type="InterPro" id="IPR015865">
    <property type="entry name" value="Riboflavin_kinase_bac/euk"/>
</dbReference>
<dbReference type="Pfam" id="PF01687">
    <property type="entry name" value="Flavokinase"/>
    <property type="match status" value="1"/>
</dbReference>
<dbReference type="PIRSF" id="PIRSF004491">
    <property type="entry name" value="FAD_Synth"/>
    <property type="match status" value="1"/>
</dbReference>
<dbReference type="NCBIfam" id="TIGR00083">
    <property type="entry name" value="ribF"/>
    <property type="match status" value="1"/>
</dbReference>
<evidence type="ECO:0000256" key="3">
    <source>
        <dbReference type="ARBA" id="ARBA00005201"/>
    </source>
</evidence>
<dbReference type="Proteomes" id="UP000076715">
    <property type="component" value="Unassembled WGS sequence"/>
</dbReference>
<evidence type="ECO:0000256" key="6">
    <source>
        <dbReference type="ARBA" id="ARBA00022679"/>
    </source>
</evidence>
<keyword evidence="4 15" id="KW-0285">Flavoprotein</keyword>
<evidence type="ECO:0000256" key="9">
    <source>
        <dbReference type="ARBA" id="ARBA00022777"/>
    </source>
</evidence>
<evidence type="ECO:0000259" key="16">
    <source>
        <dbReference type="SMART" id="SM00904"/>
    </source>
</evidence>
<comment type="caution">
    <text evidence="17">The sequence shown here is derived from an EMBL/GenBank/DDBJ whole genome shotgun (WGS) entry which is preliminary data.</text>
</comment>
<dbReference type="UniPathway" id="UPA00276">
    <property type="reaction ID" value="UER00406"/>
</dbReference>
<dbReference type="InterPro" id="IPR023468">
    <property type="entry name" value="Riboflavin_kinase"/>
</dbReference>
<keyword evidence="18" id="KW-1185">Reference proteome</keyword>
<evidence type="ECO:0000256" key="8">
    <source>
        <dbReference type="ARBA" id="ARBA00022741"/>
    </source>
</evidence>
<evidence type="ECO:0000256" key="14">
    <source>
        <dbReference type="ARBA" id="ARBA00049494"/>
    </source>
</evidence>
<dbReference type="STRING" id="1642818.AWE51_24455"/>
<dbReference type="Gene3D" id="3.40.50.620">
    <property type="entry name" value="HUPs"/>
    <property type="match status" value="1"/>
</dbReference>
<dbReference type="NCBIfam" id="NF004162">
    <property type="entry name" value="PRK05627.1-5"/>
    <property type="match status" value="1"/>
</dbReference>
<dbReference type="SUPFAM" id="SSF82114">
    <property type="entry name" value="Riboflavin kinase-like"/>
    <property type="match status" value="1"/>
</dbReference>
<dbReference type="InterPro" id="IPR002606">
    <property type="entry name" value="Riboflavin_kinase_bac"/>
</dbReference>
<accession>A0A163B0N3</accession>
<keyword evidence="9 15" id="KW-0418">Kinase</keyword>
<dbReference type="InterPro" id="IPR004821">
    <property type="entry name" value="Cyt_trans-like"/>
</dbReference>
<comment type="pathway">
    <text evidence="2 15">Cofactor biosynthesis; FAD biosynthesis; FAD from FMN: step 1/1.</text>
</comment>
<comment type="catalytic activity">
    <reaction evidence="13 15">
        <text>riboflavin + ATP = FMN + ADP + H(+)</text>
        <dbReference type="Rhea" id="RHEA:14357"/>
        <dbReference type="ChEBI" id="CHEBI:15378"/>
        <dbReference type="ChEBI" id="CHEBI:30616"/>
        <dbReference type="ChEBI" id="CHEBI:57986"/>
        <dbReference type="ChEBI" id="CHEBI:58210"/>
        <dbReference type="ChEBI" id="CHEBI:456216"/>
        <dbReference type="EC" id="2.7.1.26"/>
    </reaction>
</comment>
<dbReference type="InterPro" id="IPR023465">
    <property type="entry name" value="Riboflavin_kinase_dom_sf"/>
</dbReference>
<dbReference type="RefSeq" id="WP_066313439.1">
    <property type="nucleotide sequence ID" value="NZ_LQRT01000010.1"/>
</dbReference>
<keyword evidence="10 15" id="KW-0274">FAD</keyword>
<sequence>MKRYTDAKTYERLRPSVVTIGTFDGVHIGHKKIIERLLESANRDGLESIILTFFPHPRMVLQQDSGIKLINTIEERIQILEKTGLDSLVIHPFTQEFSRLTAGEYVQQMLIDCLDIRHVIIGYDHRFGRNRNSNITDLASYGIQNDFTVEEISKQDIDDVAISSTKIREALLQGDVAKANTYLGYQFMLTGKVIKGKELGRKLNYPTANLHIAEDYKLVPKNGVYIVKSHIDGKTYFGMMNIGTNPTVNGTTQSIETHFFDADFNLYDKKIQIQMLKRIRDEKKFDSIAELQDAMQQDEDFSREYIDSLV</sequence>
<keyword evidence="12" id="KW-0511">Multifunctional enzyme</keyword>
<evidence type="ECO:0000256" key="13">
    <source>
        <dbReference type="ARBA" id="ARBA00047880"/>
    </source>
</evidence>
<evidence type="ECO:0000256" key="1">
    <source>
        <dbReference type="ARBA" id="ARBA00002121"/>
    </source>
</evidence>
<protein>
    <recommendedName>
        <fullName evidence="15">Riboflavin biosynthesis protein</fullName>
    </recommendedName>
    <domain>
        <recommendedName>
            <fullName evidence="15">Riboflavin kinase</fullName>
            <ecNumber evidence="15">2.7.1.26</ecNumber>
        </recommendedName>
        <alternativeName>
            <fullName evidence="15">Flavokinase</fullName>
        </alternativeName>
    </domain>
    <domain>
        <recommendedName>
            <fullName evidence="15">FMN adenylyltransferase</fullName>
            <ecNumber evidence="15">2.7.7.2</ecNumber>
        </recommendedName>
        <alternativeName>
            <fullName evidence="15">FAD pyrophosphorylase</fullName>
        </alternativeName>
        <alternativeName>
            <fullName evidence="15">FAD synthase</fullName>
        </alternativeName>
    </domain>
</protein>
<dbReference type="GO" id="GO:0008531">
    <property type="term" value="F:riboflavin kinase activity"/>
    <property type="evidence" value="ECO:0007669"/>
    <property type="project" value="UniProtKB-UniRule"/>
</dbReference>
<keyword evidence="5 15" id="KW-0288">FMN</keyword>
<comment type="pathway">
    <text evidence="3 15">Cofactor biosynthesis; FMN biosynthesis; FMN from riboflavin (ATP route): step 1/1.</text>
</comment>
<dbReference type="InterPro" id="IPR015864">
    <property type="entry name" value="FAD_synthase"/>
</dbReference>
<dbReference type="InterPro" id="IPR014729">
    <property type="entry name" value="Rossmann-like_a/b/a_fold"/>
</dbReference>
<dbReference type="GO" id="GO:0009231">
    <property type="term" value="P:riboflavin biosynthetic process"/>
    <property type="evidence" value="ECO:0007669"/>
    <property type="project" value="InterPro"/>
</dbReference>
<evidence type="ECO:0000313" key="18">
    <source>
        <dbReference type="Proteomes" id="UP000076715"/>
    </source>
</evidence>
<dbReference type="GO" id="GO:0006747">
    <property type="term" value="P:FAD biosynthetic process"/>
    <property type="evidence" value="ECO:0007669"/>
    <property type="project" value="UniProtKB-UniRule"/>
</dbReference>
<evidence type="ECO:0000256" key="10">
    <source>
        <dbReference type="ARBA" id="ARBA00022827"/>
    </source>
</evidence>
<dbReference type="PANTHER" id="PTHR22749">
    <property type="entry name" value="RIBOFLAVIN KINASE/FMN ADENYLYLTRANSFERASE"/>
    <property type="match status" value="1"/>
</dbReference>
<dbReference type="GO" id="GO:0009398">
    <property type="term" value="P:FMN biosynthetic process"/>
    <property type="evidence" value="ECO:0007669"/>
    <property type="project" value="UniProtKB-UniRule"/>
</dbReference>